<feature type="region of interest" description="Disordered" evidence="3">
    <location>
        <begin position="330"/>
        <end position="349"/>
    </location>
</feature>
<dbReference type="EMBL" id="CABIJS010000222">
    <property type="protein sequence ID" value="VUZ46922.1"/>
    <property type="molecule type" value="Genomic_DNA"/>
</dbReference>
<reference evidence="9" key="1">
    <citation type="submission" date="2017-02" db="UniProtKB">
        <authorList>
            <consortium name="WormBaseParasite"/>
        </authorList>
    </citation>
    <scope>IDENTIFICATION</scope>
</reference>
<proteinExistence type="predicted"/>
<feature type="region of interest" description="Disordered" evidence="3">
    <location>
        <begin position="447"/>
        <end position="466"/>
    </location>
</feature>
<feature type="compositionally biased region" description="Polar residues" evidence="3">
    <location>
        <begin position="455"/>
        <end position="466"/>
    </location>
</feature>
<evidence type="ECO:0000313" key="6">
    <source>
        <dbReference type="EMBL" id="VUZ46922.1"/>
    </source>
</evidence>
<dbReference type="PANTHER" id="PTHR16500">
    <property type="entry name" value="BRCA2-INTERACTING TRANSCRIPTIONAL REPRESSOR EMSY"/>
    <property type="match status" value="1"/>
</dbReference>
<dbReference type="Proteomes" id="UP000274504">
    <property type="component" value="Unassembled WGS sequence"/>
</dbReference>
<evidence type="ECO:0000313" key="8">
    <source>
        <dbReference type="Proteomes" id="UP000321570"/>
    </source>
</evidence>
<dbReference type="InterPro" id="IPR036142">
    <property type="entry name" value="ENT_dom-like_sf"/>
</dbReference>
<evidence type="ECO:0000256" key="3">
    <source>
        <dbReference type="SAM" id="MobiDB-lite"/>
    </source>
</evidence>
<name>A0A0R3SUX2_HYMDI</name>
<protein>
    <submittedName>
        <fullName evidence="9">ENT domain-containing protein</fullName>
    </submittedName>
</protein>
<keyword evidence="2" id="KW-0539">Nucleus</keyword>
<evidence type="ECO:0000313" key="5">
    <source>
        <dbReference type="EMBL" id="VDL61642.1"/>
    </source>
</evidence>
<dbReference type="EMBL" id="UYSG01011263">
    <property type="protein sequence ID" value="VDL61642.1"/>
    <property type="molecule type" value="Genomic_DNA"/>
</dbReference>
<dbReference type="GO" id="GO:0006355">
    <property type="term" value="P:regulation of DNA-templated transcription"/>
    <property type="evidence" value="ECO:0007669"/>
    <property type="project" value="InterPro"/>
</dbReference>
<dbReference type="InterPro" id="IPR033482">
    <property type="entry name" value="EMSY"/>
</dbReference>
<dbReference type="PANTHER" id="PTHR16500:SF3">
    <property type="entry name" value="BRCA2-INTERACTING TRANSCRIPTIONAL REPRESSOR EMSY"/>
    <property type="match status" value="1"/>
</dbReference>
<evidence type="ECO:0000259" key="4">
    <source>
        <dbReference type="PROSITE" id="PS51138"/>
    </source>
</evidence>
<dbReference type="Proteomes" id="UP000321570">
    <property type="component" value="Unassembled WGS sequence"/>
</dbReference>
<dbReference type="WBParaSite" id="HDID_0000932601-mRNA-1">
    <property type="protein sequence ID" value="HDID_0000932601-mRNA-1"/>
    <property type="gene ID" value="HDID_0000932601"/>
</dbReference>
<reference evidence="6 8" key="3">
    <citation type="submission" date="2019-07" db="EMBL/GenBank/DDBJ databases">
        <authorList>
            <person name="Jastrzebski P J."/>
            <person name="Paukszto L."/>
            <person name="Jastrzebski P J."/>
        </authorList>
    </citation>
    <scope>NUCLEOTIDE SEQUENCE [LARGE SCALE GENOMIC DNA]</scope>
    <source>
        <strain evidence="6 8">WMS-il1</strain>
    </source>
</reference>
<organism evidence="9">
    <name type="scientific">Hymenolepis diminuta</name>
    <name type="common">Rat tapeworm</name>
    <dbReference type="NCBI Taxonomy" id="6216"/>
    <lineage>
        <taxon>Eukaryota</taxon>
        <taxon>Metazoa</taxon>
        <taxon>Spiralia</taxon>
        <taxon>Lophotrochozoa</taxon>
        <taxon>Platyhelminthes</taxon>
        <taxon>Cestoda</taxon>
        <taxon>Eucestoda</taxon>
        <taxon>Cyclophyllidea</taxon>
        <taxon>Hymenolepididae</taxon>
        <taxon>Hymenolepis</taxon>
    </lineage>
</organism>
<accession>A0A0R3SUX2</accession>
<dbReference type="Pfam" id="PF03735">
    <property type="entry name" value="ENT"/>
    <property type="match status" value="1"/>
</dbReference>
<dbReference type="OrthoDB" id="10035579at2759"/>
<dbReference type="SUPFAM" id="SSF158639">
    <property type="entry name" value="ENT-like"/>
    <property type="match status" value="1"/>
</dbReference>
<dbReference type="AlphaFoldDB" id="A0A0R3SUX2"/>
<evidence type="ECO:0000256" key="2">
    <source>
        <dbReference type="ARBA" id="ARBA00023242"/>
    </source>
</evidence>
<dbReference type="Gene3D" id="1.10.1240.40">
    <property type="entry name" value="ENT domain"/>
    <property type="match status" value="1"/>
</dbReference>
<feature type="domain" description="ENT" evidence="4">
    <location>
        <begin position="26"/>
        <end position="110"/>
    </location>
</feature>
<dbReference type="STRING" id="6216.A0A0R3SUX2"/>
<dbReference type="PROSITE" id="PS51138">
    <property type="entry name" value="ENT"/>
    <property type="match status" value="1"/>
</dbReference>
<comment type="subcellular location">
    <subcellularLocation>
        <location evidence="1">Nucleus</location>
    </subcellularLocation>
</comment>
<evidence type="ECO:0000313" key="7">
    <source>
        <dbReference type="Proteomes" id="UP000274504"/>
    </source>
</evidence>
<dbReference type="GO" id="GO:0005654">
    <property type="term" value="C:nucleoplasm"/>
    <property type="evidence" value="ECO:0007669"/>
    <property type="project" value="TreeGrafter"/>
</dbReference>
<reference evidence="5 7" key="2">
    <citation type="submission" date="2018-11" db="EMBL/GenBank/DDBJ databases">
        <authorList>
            <consortium name="Pathogen Informatics"/>
        </authorList>
    </citation>
    <scope>NUCLEOTIDE SEQUENCE [LARGE SCALE GENOMIC DNA]</scope>
</reference>
<keyword evidence="8" id="KW-1185">Reference proteome</keyword>
<gene>
    <name evidence="5" type="ORF">HDID_LOCUS9324</name>
    <name evidence="6" type="ORF">WMSIL1_LOCUS6557</name>
</gene>
<dbReference type="InterPro" id="IPR005491">
    <property type="entry name" value="ENT_dom"/>
</dbReference>
<sequence length="623" mass="66830">MVDKTRVSENNNISWPALMDMSSADCHRLLRQNEIEAYSKVVSAFRAQGPFTSEKKSILSDLQRLLSISGDRHRAEVRRAVNDDELATISKCVCGKRTDDGWFSEGRRITPIIQRGVPQTAFLLDADAVASKIASFKFKMSNKSKIPAINTEFAQTNEKVASISCAEAVENVNKAENDEIVPDTDIAITELLKDVSNNDTNETPVVPEAAVEVTCEADATPKSKFASTMIEEKASLIAELPVDQVSKDKAQSSTLSFQLDENTEHSSPLVKQIPIIQSVITGIKRPYSVLESPVSMGSSQTQLPLPKSSLEGAKNGGAVPFISTTRNFLIRPNTPQIPGNSTSKPLSQGNQMNRIQGSSNPVIPIPVINRSSPSSTLTSTPSLTTFVMTGSSGPTAFISQPSNNASRVFKNYSTVISSNHHQQQNAPISASASENKKIHPAHSIIVQSSQSSTSKPLQTTNYSTPRNVYFVPQGSSNRLVTSNSTVGSTNQPATSRPLRILPVNNSLITTSTTATNTHVNSSTLGPLLTSTNLPSNYQNQQNNSRVCGDSELSSPAVNLVKVAAAPVNIGYSSSVGSLLVNSPSVNISTTGQQVNSSSQLVSMLDPKRPRLAFMSTASPSTRQ</sequence>
<evidence type="ECO:0000256" key="1">
    <source>
        <dbReference type="ARBA" id="ARBA00004123"/>
    </source>
</evidence>
<dbReference type="SMART" id="SM01191">
    <property type="entry name" value="ENT"/>
    <property type="match status" value="1"/>
</dbReference>
<evidence type="ECO:0000313" key="9">
    <source>
        <dbReference type="WBParaSite" id="HDID_0000932601-mRNA-1"/>
    </source>
</evidence>